<feature type="domain" description="Metallo-beta-lactamase" evidence="2">
    <location>
        <begin position="82"/>
        <end position="265"/>
    </location>
</feature>
<keyword evidence="3" id="KW-0378">Hydrolase</keyword>
<dbReference type="OrthoDB" id="5443440at2"/>
<sequence length="308" mass="34789">MVKFTKCKKIILVLISLILITFSVAKIYQKEIVAYVTSGSFGLHDKDKLTLPKGVSWFDDYYSVQYINKNTLAIGEPRYWQQNINYLILGKNKAVLFDTGVGNEDILRVVKSITDLPLIIIPSHLHFDHIGNFDKYKNLDIRLAKIQVENEEVVNNTLTPTDDDFLGWVEGRDTPKITYSALLTDNEVLELGDRSLTVVNTTGHTSNSISLFDKENNIVFTGDFFYKGTLLASEQMPTSSLSAYQQSLSKLQAMTNENTLFYGGHTTQWRTPELTAKDLNALTSFLQGKTNNKPPKEKVINDNITISF</sequence>
<proteinExistence type="inferred from homology"/>
<dbReference type="GO" id="GO:0016787">
    <property type="term" value="F:hydrolase activity"/>
    <property type="evidence" value="ECO:0007669"/>
    <property type="project" value="UniProtKB-KW"/>
</dbReference>
<dbReference type="InterPro" id="IPR036866">
    <property type="entry name" value="RibonucZ/Hydroxyglut_hydro"/>
</dbReference>
<dbReference type="Pfam" id="PF00753">
    <property type="entry name" value="Lactamase_B"/>
    <property type="match status" value="1"/>
</dbReference>
<accession>A0A379C8V0</accession>
<comment type="similarity">
    <text evidence="1">Belongs to the metallo-beta-lactamase superfamily. Class-B beta-lactamase family.</text>
</comment>
<dbReference type="EMBL" id="UGTA01000001">
    <property type="protein sequence ID" value="SUB58558.1"/>
    <property type="molecule type" value="Genomic_DNA"/>
</dbReference>
<gene>
    <name evidence="3" type="ORF">NCTC12872_00522</name>
</gene>
<dbReference type="RefSeq" id="WP_115315077.1">
    <property type="nucleotide sequence ID" value="NZ_LWIF01000001.1"/>
</dbReference>
<keyword evidence="4" id="KW-1185">Reference proteome</keyword>
<dbReference type="Gene3D" id="3.60.15.10">
    <property type="entry name" value="Ribonuclease Z/Hydroxyacylglutathione hydrolase-like"/>
    <property type="match status" value="1"/>
</dbReference>
<dbReference type="GO" id="GO:0017001">
    <property type="term" value="P:antibiotic catabolic process"/>
    <property type="evidence" value="ECO:0007669"/>
    <property type="project" value="UniProtKB-ARBA"/>
</dbReference>
<evidence type="ECO:0000313" key="4">
    <source>
        <dbReference type="Proteomes" id="UP000255417"/>
    </source>
</evidence>
<organism evidence="3 4">
    <name type="scientific">Phocoenobacter uteri</name>
    <dbReference type="NCBI Taxonomy" id="146806"/>
    <lineage>
        <taxon>Bacteria</taxon>
        <taxon>Pseudomonadati</taxon>
        <taxon>Pseudomonadota</taxon>
        <taxon>Gammaproteobacteria</taxon>
        <taxon>Pasteurellales</taxon>
        <taxon>Pasteurellaceae</taxon>
        <taxon>Phocoenobacter</taxon>
    </lineage>
</organism>
<evidence type="ECO:0000259" key="2">
    <source>
        <dbReference type="SMART" id="SM00849"/>
    </source>
</evidence>
<dbReference type="PANTHER" id="PTHR42951">
    <property type="entry name" value="METALLO-BETA-LACTAMASE DOMAIN-CONTAINING"/>
    <property type="match status" value="1"/>
</dbReference>
<protein>
    <submittedName>
        <fullName evidence="3">Hydroxyacylglutathione hydrolase</fullName>
    </submittedName>
</protein>
<dbReference type="SUPFAM" id="SSF56281">
    <property type="entry name" value="Metallo-hydrolase/oxidoreductase"/>
    <property type="match status" value="1"/>
</dbReference>
<dbReference type="SMART" id="SM00849">
    <property type="entry name" value="Lactamase_B"/>
    <property type="match status" value="1"/>
</dbReference>
<dbReference type="AlphaFoldDB" id="A0A379C8V0"/>
<reference evidence="3 4" key="1">
    <citation type="submission" date="2018-06" db="EMBL/GenBank/DDBJ databases">
        <authorList>
            <consortium name="Pathogen Informatics"/>
            <person name="Doyle S."/>
        </authorList>
    </citation>
    <scope>NUCLEOTIDE SEQUENCE [LARGE SCALE GENOMIC DNA]</scope>
    <source>
        <strain evidence="3 4">NCTC12872</strain>
    </source>
</reference>
<dbReference type="PANTHER" id="PTHR42951:SF4">
    <property type="entry name" value="ACYL-COENZYME A THIOESTERASE MBLAC2"/>
    <property type="match status" value="1"/>
</dbReference>
<dbReference type="Proteomes" id="UP000255417">
    <property type="component" value="Unassembled WGS sequence"/>
</dbReference>
<name>A0A379C8V0_9PAST</name>
<dbReference type="InterPro" id="IPR001279">
    <property type="entry name" value="Metallo-B-lactamas"/>
</dbReference>
<dbReference type="InterPro" id="IPR050855">
    <property type="entry name" value="NDM-1-like"/>
</dbReference>
<evidence type="ECO:0000313" key="3">
    <source>
        <dbReference type="EMBL" id="SUB58558.1"/>
    </source>
</evidence>
<evidence type="ECO:0000256" key="1">
    <source>
        <dbReference type="ARBA" id="ARBA00005250"/>
    </source>
</evidence>